<evidence type="ECO:0000256" key="1">
    <source>
        <dbReference type="ARBA" id="ARBA00022723"/>
    </source>
</evidence>
<name>A0ABZ2PZS8_9BURK</name>
<feature type="domain" description="Zinc finger C3HC4 RING-type" evidence="2">
    <location>
        <begin position="8"/>
        <end position="26"/>
    </location>
</feature>
<dbReference type="Proteomes" id="UP001493153">
    <property type="component" value="Chromosome"/>
</dbReference>
<reference evidence="3 4" key="1">
    <citation type="submission" date="2020-09" db="EMBL/GenBank/DDBJ databases">
        <title>Genome sequences of Mycetohabitans spp.</title>
        <authorList>
            <person name="Carter M.E."/>
            <person name="Carpenter S.C.D."/>
            <person name="Bogdanove A.J."/>
        </authorList>
    </citation>
    <scope>NUCLEOTIDE SEQUENCE [LARGE SCALE GENOMIC DNA]</scope>
    <source>
        <strain evidence="3 4">B12</strain>
    </source>
</reference>
<gene>
    <name evidence="3" type="ORF">IHE29_06890</name>
</gene>
<keyword evidence="4" id="KW-1185">Reference proteome</keyword>
<keyword evidence="1" id="KW-0479">Metal-binding</keyword>
<evidence type="ECO:0000313" key="4">
    <source>
        <dbReference type="Proteomes" id="UP001493153"/>
    </source>
</evidence>
<evidence type="ECO:0000313" key="3">
    <source>
        <dbReference type="EMBL" id="WXK39019.1"/>
    </source>
</evidence>
<dbReference type="InterPro" id="IPR018957">
    <property type="entry name" value="Znf_C3HC4_RING-type"/>
</dbReference>
<accession>A0ABZ2PZS8</accession>
<sequence length="27" mass="3108">MARPRSLRIARCTHSPCFNCISSWLNS</sequence>
<dbReference type="EMBL" id="CP062176">
    <property type="protein sequence ID" value="WXK39019.1"/>
    <property type="molecule type" value="Genomic_DNA"/>
</dbReference>
<proteinExistence type="predicted"/>
<organism evidence="3 4">
    <name type="scientific">Mycetohabitans rhizoxinica</name>
    <dbReference type="NCBI Taxonomy" id="412963"/>
    <lineage>
        <taxon>Bacteria</taxon>
        <taxon>Pseudomonadati</taxon>
        <taxon>Pseudomonadota</taxon>
        <taxon>Betaproteobacteria</taxon>
        <taxon>Burkholderiales</taxon>
        <taxon>Burkholderiaceae</taxon>
        <taxon>Mycetohabitans</taxon>
    </lineage>
</organism>
<dbReference type="SUPFAM" id="SSF57850">
    <property type="entry name" value="RING/U-box"/>
    <property type="match status" value="1"/>
</dbReference>
<dbReference type="Pfam" id="PF00097">
    <property type="entry name" value="zf-C3HC4"/>
    <property type="match status" value="1"/>
</dbReference>
<protein>
    <recommendedName>
        <fullName evidence="2">Zinc finger C3HC4 RING-type domain-containing protein</fullName>
    </recommendedName>
</protein>
<evidence type="ECO:0000259" key="2">
    <source>
        <dbReference type="Pfam" id="PF00097"/>
    </source>
</evidence>